<comment type="caution">
    <text evidence="4">The sequence shown here is derived from an EMBL/GenBank/DDBJ whole genome shotgun (WGS) entry which is preliminary data.</text>
</comment>
<dbReference type="InterPro" id="IPR011009">
    <property type="entry name" value="Kinase-like_dom_sf"/>
</dbReference>
<accession>A0ABQ9WM78</accession>
<feature type="compositionally biased region" description="Polar residues" evidence="1">
    <location>
        <begin position="188"/>
        <end position="202"/>
    </location>
</feature>
<evidence type="ECO:0000313" key="4">
    <source>
        <dbReference type="EMBL" id="KAK2940580.1"/>
    </source>
</evidence>
<dbReference type="EMBL" id="JARBJD010000650">
    <property type="protein sequence ID" value="KAK2940580.1"/>
    <property type="molecule type" value="Genomic_DNA"/>
</dbReference>
<protein>
    <recommendedName>
        <fullName evidence="3">Serine-threonine/tyrosine-protein kinase catalytic domain-containing protein</fullName>
    </recommendedName>
</protein>
<dbReference type="SUPFAM" id="SSF56112">
    <property type="entry name" value="Protein kinase-like (PK-like)"/>
    <property type="match status" value="1"/>
</dbReference>
<keyword evidence="2" id="KW-0812">Transmembrane</keyword>
<dbReference type="Proteomes" id="UP001281761">
    <property type="component" value="Unassembled WGS sequence"/>
</dbReference>
<organism evidence="4 5">
    <name type="scientific">Blattamonas nauphoetae</name>
    <dbReference type="NCBI Taxonomy" id="2049346"/>
    <lineage>
        <taxon>Eukaryota</taxon>
        <taxon>Metamonada</taxon>
        <taxon>Preaxostyla</taxon>
        <taxon>Oxymonadida</taxon>
        <taxon>Blattamonas</taxon>
    </lineage>
</organism>
<keyword evidence="2" id="KW-0472">Membrane</keyword>
<feature type="region of interest" description="Disordered" evidence="1">
    <location>
        <begin position="175"/>
        <end position="224"/>
    </location>
</feature>
<evidence type="ECO:0000259" key="3">
    <source>
        <dbReference type="Pfam" id="PF07714"/>
    </source>
</evidence>
<feature type="transmembrane region" description="Helical" evidence="2">
    <location>
        <begin position="6"/>
        <end position="26"/>
    </location>
</feature>
<sequence>MKWWLPLVIALLCCALFVIVVVIVVLRRRQRKHALKTLDDPEEMIDEEKFVNQINSIPPNEIQTSAAFLKGKSLTQNVGENSNQSTKMVGFQGMPMSRQQFVEVMDVESGQTKEVVKMETLFERLHNHKTGIVEKRQRQIEIARGTSMNRSVYLTDGTHDIDTNTAKHQSQCQTQTAASSVAEHAGSANVNNENASGLNRATTVVREKEDQEDQRWQAPEQGEHDVMPSCDVEKVTVFRLGLVLWEMESGQIPFRETDGVNAGRQLKAGVKPQMSLVENKEMEELILKCLELKATDRIGLDDLISSLDSIPDDPAAAPQLFGS</sequence>
<feature type="compositionally biased region" description="Basic and acidic residues" evidence="1">
    <location>
        <begin position="205"/>
        <end position="224"/>
    </location>
</feature>
<reference evidence="4 5" key="1">
    <citation type="journal article" date="2022" name="bioRxiv">
        <title>Genomics of Preaxostyla Flagellates Illuminates Evolutionary Transitions and the Path Towards Mitochondrial Loss.</title>
        <authorList>
            <person name="Novak L.V.F."/>
            <person name="Treitli S.C."/>
            <person name="Pyrih J."/>
            <person name="Halakuc P."/>
            <person name="Pipaliya S.V."/>
            <person name="Vacek V."/>
            <person name="Brzon O."/>
            <person name="Soukal P."/>
            <person name="Eme L."/>
            <person name="Dacks J.B."/>
            <person name="Karnkowska A."/>
            <person name="Elias M."/>
            <person name="Hampl V."/>
        </authorList>
    </citation>
    <scope>NUCLEOTIDE SEQUENCE [LARGE SCALE GENOMIC DNA]</scope>
    <source>
        <strain evidence="4">NAU3</strain>
        <tissue evidence="4">Gut</tissue>
    </source>
</reference>
<keyword evidence="5" id="KW-1185">Reference proteome</keyword>
<dbReference type="Gene3D" id="1.10.510.10">
    <property type="entry name" value="Transferase(Phosphotransferase) domain 1"/>
    <property type="match status" value="1"/>
</dbReference>
<gene>
    <name evidence="4" type="ORF">BLNAU_24510</name>
</gene>
<feature type="domain" description="Serine-threonine/tyrosine-protein kinase catalytic" evidence="3">
    <location>
        <begin position="203"/>
        <end position="307"/>
    </location>
</feature>
<dbReference type="InterPro" id="IPR001245">
    <property type="entry name" value="Ser-Thr/Tyr_kinase_cat_dom"/>
</dbReference>
<evidence type="ECO:0000256" key="2">
    <source>
        <dbReference type="SAM" id="Phobius"/>
    </source>
</evidence>
<evidence type="ECO:0000313" key="5">
    <source>
        <dbReference type="Proteomes" id="UP001281761"/>
    </source>
</evidence>
<dbReference type="Pfam" id="PF07714">
    <property type="entry name" value="PK_Tyr_Ser-Thr"/>
    <property type="match status" value="1"/>
</dbReference>
<evidence type="ECO:0000256" key="1">
    <source>
        <dbReference type="SAM" id="MobiDB-lite"/>
    </source>
</evidence>
<name>A0ABQ9WM78_9EUKA</name>
<keyword evidence="2" id="KW-1133">Transmembrane helix</keyword>
<proteinExistence type="predicted"/>